<accession>A0A5M6CVT6</accession>
<dbReference type="InterPro" id="IPR056884">
    <property type="entry name" value="NPHP3-like_N"/>
</dbReference>
<organism evidence="3 4">
    <name type="scientific">Adhaeribacter rhizoryzae</name>
    <dbReference type="NCBI Taxonomy" id="2607907"/>
    <lineage>
        <taxon>Bacteria</taxon>
        <taxon>Pseudomonadati</taxon>
        <taxon>Bacteroidota</taxon>
        <taxon>Cytophagia</taxon>
        <taxon>Cytophagales</taxon>
        <taxon>Hymenobacteraceae</taxon>
        <taxon>Adhaeribacter</taxon>
    </lineage>
</organism>
<name>A0A5M6CVT6_9BACT</name>
<dbReference type="InterPro" id="IPR027417">
    <property type="entry name" value="P-loop_NTPase"/>
</dbReference>
<sequence>MLASAHQGYIYQDILGAYFVAQELAYGRVSTTFDFDHKKTTKGVPDKFDDLVIFQEGKTTFLQVKYSNDEHKHALAKQDFSSTGPYGLALFDLFKTWKDLHRPGCSWRICLAWDQPASDDPIRTVLIQLPDQKSFLTGTTCYKFDSDALWPESGEVLSSWNALKKWSKSADRTMFKEFLDCLVIEVNYPKSTLLQDYTQGLEKQLARTIEKIGIGVYPNDHLTVRQVAESLCTIAQRRRATKNSKPISCKDIAQEIGIIQSYGGIEQNFPIDENVLVTTSERVEQVAKALEEHRIVVLTAEPGAGKSWFIENLEKHLQDTTQIVKHYCYTALEDPLSLKRITVNVLYGSLITQILQSDEELGSFKTKKYASNLEELNLLLRNIRKKTLLIVDGIDHIWRVYQKNRGGLTEDETTILRALAQLDCSNSYVSLLIVSQPIEQLGKLTPFYQCILAPLTETFVEELLGNHAIPNSEVNEMSLSHIIHKKSNGNALYCKYIIDHVLANKAHTSFDWITSLPAYQFNLTGYYQYLYEQIQGDTRVPYALCGADFSLTEDELKHITHLGKAVSTQLNQLRPILKYTAAHGYSVYHESFKRFVVNTIREEEASINDLIYRPLIAWLEKHSFFESTKAYGHLLKLYYEIGSYGRIAETIAIDFVNNSLYYAQPFHSIYRNHHLQKASLHHVDGFAPMIIIAEQSKIINELEHVAESVLINYLKAVQQIHGEEPMYRVLWDGEHLLVNTNEALRFLAQQAYLGEPIVHWSIVPKPSSIPYEILGLIAVKFLHTKQYDKFEEMFKKAYENPEYREALEIIIDEIEWYRIYIKVDWTINTPYFHSILTSSKPSALTLKQAVERIILNKDFVYDDEWKSMIHELSALAKIATPEERDMAIETLSQYNWFRNWLIYLIKIAELSQRKYDSEELIDAFTYLVRDLEPFKGEPRVSDLYKQLPFIKKTFHKGLLLCNGDESLLTSCCELLEKVTEVTTSFQHSFSGPLTDEEYLELIANYLPREYVIAKYEKYFAPLGSRRLYSYVAEIAFEYARLLSKSGRAEEAKVKYGEGIQALTAYGFRKDRTFSEILYCSVPYQIAYGTLSVEWFYELYSMAMTVVTHTDGKSTSRYPIEWFEEFIKVYPLDALRFIVSETLESSGANWHQEKEFSHLLEEHPSIFTPTQWFLLCRSLPIASSGKIIDQGLTVFNQIDASLQEVYLRWLQSRSRILQDEEESTYTLEIATRFKKQFGISLKIKEESEKRTGLEKIQIPEEFPTKSIEEALAFLEKNSLAEHHAQALIELIASTTDWEETKAILSQVARSFRYGRNEEKWVNFLFEPGSRTWLYFNVCLFVFVTDGWYHGLHYTQYLKQAYEVNSKETLLILKEVLADLLSADIYTGLISCNLIKALSELQVDESQVHDLIQMTFQIVKRRLPHPPNSDINTTIYQGLEGFSRDEMVVALLIARLKTLTTEKTQGVIWSLTYIAQTKPETLFKPYSWAFSNNTYFLPIHRGVLLQILKEFVDLKLIPIGLIGQFINNYPTGFFLEDQYIRSFVNYSIELDETSARSILHQAHQEDNGFFSYIHVKYRTLYKYFGPLTGSFNAYVYKRDEINKKHKSYYMRAEDIITPIVPLANATYEIINSQFYEHLKELTDYFNPAYVCDLNFFLPEIVLQVGTLSTRPPSIPYPENFPSFEVRDTTTPLNDNDWIVLASKEKELYGDRHKSKNTRYSSLLLTSGERPKPDEEFYARHLFRAKQYRGGEIKKYPYDQPICMLDIFDTLERTNLVYVSPFIIRELGLKINPNLHAGFQALNNFGEVIITMVTWKENYYGSVEDGTEAPQLEGVAVMIRADHYARLLAVYKNESWFVLRQDDTREHIWK</sequence>
<dbReference type="Gene3D" id="3.40.50.300">
    <property type="entry name" value="P-loop containing nucleotide triphosphate hydrolases"/>
    <property type="match status" value="1"/>
</dbReference>
<dbReference type="EMBL" id="VWSF01000036">
    <property type="protein sequence ID" value="KAA5539046.1"/>
    <property type="molecule type" value="Genomic_DNA"/>
</dbReference>
<keyword evidence="1" id="KW-0677">Repeat</keyword>
<feature type="domain" description="Nephrocystin 3-like N-terminal" evidence="2">
    <location>
        <begin position="280"/>
        <end position="435"/>
    </location>
</feature>
<evidence type="ECO:0000256" key="1">
    <source>
        <dbReference type="ARBA" id="ARBA00022737"/>
    </source>
</evidence>
<evidence type="ECO:0000259" key="2">
    <source>
        <dbReference type="Pfam" id="PF24883"/>
    </source>
</evidence>
<proteinExistence type="predicted"/>
<reference evidence="3 4" key="1">
    <citation type="submission" date="2019-09" db="EMBL/GenBank/DDBJ databases">
        <title>Genome sequence and assembly of Adhaeribacter sp.</title>
        <authorList>
            <person name="Chhetri G."/>
        </authorList>
    </citation>
    <scope>NUCLEOTIDE SEQUENCE [LARGE SCALE GENOMIC DNA]</scope>
    <source>
        <strain evidence="3 4">DK36</strain>
    </source>
</reference>
<comment type="caution">
    <text evidence="3">The sequence shown here is derived from an EMBL/GenBank/DDBJ whole genome shotgun (WGS) entry which is preliminary data.</text>
</comment>
<dbReference type="RefSeq" id="WP_150093345.1">
    <property type="nucleotide sequence ID" value="NZ_VWSF01000036.1"/>
</dbReference>
<dbReference type="SUPFAM" id="SSF52540">
    <property type="entry name" value="P-loop containing nucleoside triphosphate hydrolases"/>
    <property type="match status" value="1"/>
</dbReference>
<gene>
    <name evidence="3" type="ORF">F0145_25245</name>
</gene>
<dbReference type="Proteomes" id="UP000323426">
    <property type="component" value="Unassembled WGS sequence"/>
</dbReference>
<dbReference type="Pfam" id="PF24883">
    <property type="entry name" value="NPHP3_N"/>
    <property type="match status" value="1"/>
</dbReference>
<evidence type="ECO:0000313" key="4">
    <source>
        <dbReference type="Proteomes" id="UP000323426"/>
    </source>
</evidence>
<keyword evidence="4" id="KW-1185">Reference proteome</keyword>
<protein>
    <recommendedName>
        <fullName evidence="2">Nephrocystin 3-like N-terminal domain-containing protein</fullName>
    </recommendedName>
</protein>
<evidence type="ECO:0000313" key="3">
    <source>
        <dbReference type="EMBL" id="KAA5539046.1"/>
    </source>
</evidence>